<keyword evidence="2" id="KW-0812">Transmembrane</keyword>
<keyword evidence="2" id="KW-1133">Transmembrane helix</keyword>
<feature type="compositionally biased region" description="Basic and acidic residues" evidence="1">
    <location>
        <begin position="75"/>
        <end position="112"/>
    </location>
</feature>
<dbReference type="Bgee" id="FBgn0085261">
    <property type="expression patterns" value="Expressed in adult class III enteroendocrine cell in adult midgut (Drosophila) and 58 other cell types or tissues"/>
</dbReference>
<accession>Q0IGP8</accession>
<feature type="region of interest" description="Disordered" evidence="1">
    <location>
        <begin position="1"/>
        <end position="20"/>
    </location>
</feature>
<feature type="compositionally biased region" description="Basic residues" evidence="1">
    <location>
        <begin position="133"/>
        <end position="155"/>
    </location>
</feature>
<sequence length="155" mass="18149">GFTRSESFASQKQKKKKALKSISYTEAIMLKAIIVFATILVAVAMAMQPLEDNERTHHLNHKRQLSQQHHHHHQKLQEVRHSGHDSLKHGGSHVKEHQAHHSERKARQSHKEPGHKKSHHQKEHRQQQDNHTRKSRSHSKGSKQHHKRHTGSRRH</sequence>
<evidence type="ECO:0000313" key="3">
    <source>
        <dbReference type="EMBL" id="ABI34253.1"/>
    </source>
</evidence>
<feature type="compositionally biased region" description="Basic residues" evidence="1">
    <location>
        <begin position="58"/>
        <end position="74"/>
    </location>
</feature>
<feature type="non-terminal residue" evidence="3">
    <location>
        <position position="1"/>
    </location>
</feature>
<feature type="region of interest" description="Disordered" evidence="1">
    <location>
        <begin position="56"/>
        <end position="155"/>
    </location>
</feature>
<evidence type="ECO:0000256" key="1">
    <source>
        <dbReference type="SAM" id="MobiDB-lite"/>
    </source>
</evidence>
<dbReference type="AlphaFoldDB" id="Q0IGP8"/>
<dbReference type="EMBL" id="BT028872">
    <property type="protein sequence ID" value="ABI34253.1"/>
    <property type="molecule type" value="mRNA"/>
</dbReference>
<feature type="compositionally biased region" description="Basic residues" evidence="1">
    <location>
        <begin position="113"/>
        <end position="123"/>
    </location>
</feature>
<evidence type="ECO:0000256" key="2">
    <source>
        <dbReference type="SAM" id="Phobius"/>
    </source>
</evidence>
<protein>
    <submittedName>
        <fullName evidence="3">SD15155p</fullName>
    </submittedName>
</protein>
<feature type="transmembrane region" description="Helical" evidence="2">
    <location>
        <begin position="21"/>
        <end position="47"/>
    </location>
</feature>
<reference evidence="3" key="1">
    <citation type="submission" date="2006-08" db="EMBL/GenBank/DDBJ databases">
        <authorList>
            <person name="Stapleton M."/>
            <person name="Carlson J."/>
            <person name="Chavez C."/>
            <person name="Frise E."/>
            <person name="George R."/>
            <person name="Pacleb J."/>
            <person name="Park S."/>
            <person name="Wan K."/>
            <person name="Yu C."/>
            <person name="Celniker S."/>
        </authorList>
    </citation>
    <scope>NUCLEOTIDE SEQUENCE</scope>
</reference>
<keyword evidence="2" id="KW-0472">Membrane</keyword>
<dbReference type="ExpressionAtlas" id="Q0IGP8">
    <property type="expression patterns" value="baseline and differential"/>
</dbReference>
<dbReference type="HOGENOM" id="CLU_1983846_0_0_1"/>
<name>Q0IGP8_DROME</name>
<dbReference type="VEuPathDB" id="VectorBase:FBgn0085261"/>
<proteinExistence type="evidence at transcript level"/>
<organism evidence="3">
    <name type="scientific">Drosophila melanogaster</name>
    <name type="common">Fruit fly</name>
    <dbReference type="NCBI Taxonomy" id="7227"/>
    <lineage>
        <taxon>Eukaryota</taxon>
        <taxon>Metazoa</taxon>
        <taxon>Ecdysozoa</taxon>
        <taxon>Arthropoda</taxon>
        <taxon>Hexapoda</taxon>
        <taxon>Insecta</taxon>
        <taxon>Pterygota</taxon>
        <taxon>Neoptera</taxon>
        <taxon>Endopterygota</taxon>
        <taxon>Diptera</taxon>
        <taxon>Brachycera</taxon>
        <taxon>Muscomorpha</taxon>
        <taxon>Ephydroidea</taxon>
        <taxon>Drosophilidae</taxon>
        <taxon>Drosophila</taxon>
        <taxon>Sophophora</taxon>
    </lineage>
</organism>
<dbReference type="OrthoDB" id="7867193at2759"/>